<feature type="domain" description="Nephrocystin 3-like N-terminal" evidence="3">
    <location>
        <begin position="69"/>
        <end position="103"/>
    </location>
</feature>
<keyword evidence="5" id="KW-1185">Reference proteome</keyword>
<evidence type="ECO:0000256" key="2">
    <source>
        <dbReference type="SAM" id="SignalP"/>
    </source>
</evidence>
<sequence>MSKETLLITAAVSLQILQTLGYMVEPSSMQKIHQMLLFTHDQVQIYKDWLKAPDCSTNFIAAANKKTTGTGMWIIEHPKYVEWDNNGGLLWIQGKAGSGKTVIL</sequence>
<dbReference type="Proteomes" id="UP000799118">
    <property type="component" value="Unassembled WGS sequence"/>
</dbReference>
<name>A0A6A4GXB9_9AGAR</name>
<keyword evidence="1" id="KW-0677">Repeat</keyword>
<organism evidence="4 5">
    <name type="scientific">Gymnopus androsaceus JB14</name>
    <dbReference type="NCBI Taxonomy" id="1447944"/>
    <lineage>
        <taxon>Eukaryota</taxon>
        <taxon>Fungi</taxon>
        <taxon>Dikarya</taxon>
        <taxon>Basidiomycota</taxon>
        <taxon>Agaricomycotina</taxon>
        <taxon>Agaricomycetes</taxon>
        <taxon>Agaricomycetidae</taxon>
        <taxon>Agaricales</taxon>
        <taxon>Marasmiineae</taxon>
        <taxon>Omphalotaceae</taxon>
        <taxon>Gymnopus</taxon>
    </lineage>
</organism>
<evidence type="ECO:0000256" key="1">
    <source>
        <dbReference type="ARBA" id="ARBA00022737"/>
    </source>
</evidence>
<keyword evidence="2" id="KW-0732">Signal</keyword>
<feature type="chain" id="PRO_5025421289" description="Nephrocystin 3-like N-terminal domain-containing protein" evidence="2">
    <location>
        <begin position="22"/>
        <end position="104"/>
    </location>
</feature>
<evidence type="ECO:0000259" key="3">
    <source>
        <dbReference type="Pfam" id="PF24883"/>
    </source>
</evidence>
<gene>
    <name evidence="4" type="ORF">BT96DRAFT_356378</name>
</gene>
<protein>
    <recommendedName>
        <fullName evidence="3">Nephrocystin 3-like N-terminal domain-containing protein</fullName>
    </recommendedName>
</protein>
<dbReference type="PANTHER" id="PTHR10039">
    <property type="entry name" value="AMELOGENIN"/>
    <property type="match status" value="1"/>
</dbReference>
<dbReference type="OrthoDB" id="7464126at2759"/>
<dbReference type="InterPro" id="IPR056884">
    <property type="entry name" value="NPHP3-like_N"/>
</dbReference>
<dbReference type="EMBL" id="ML769671">
    <property type="protein sequence ID" value="KAE9390083.1"/>
    <property type="molecule type" value="Genomic_DNA"/>
</dbReference>
<proteinExistence type="predicted"/>
<evidence type="ECO:0000313" key="5">
    <source>
        <dbReference type="Proteomes" id="UP000799118"/>
    </source>
</evidence>
<dbReference type="PANTHER" id="PTHR10039:SF16">
    <property type="entry name" value="GPI INOSITOL-DEACYLASE"/>
    <property type="match status" value="1"/>
</dbReference>
<dbReference type="AlphaFoldDB" id="A0A6A4GXB9"/>
<dbReference type="Pfam" id="PF24883">
    <property type="entry name" value="NPHP3_N"/>
    <property type="match status" value="1"/>
</dbReference>
<reference evidence="4" key="1">
    <citation type="journal article" date="2019" name="Environ. Microbiol.">
        <title>Fungal ecological strategies reflected in gene transcription - a case study of two litter decomposers.</title>
        <authorList>
            <person name="Barbi F."/>
            <person name="Kohler A."/>
            <person name="Barry K."/>
            <person name="Baskaran P."/>
            <person name="Daum C."/>
            <person name="Fauchery L."/>
            <person name="Ihrmark K."/>
            <person name="Kuo A."/>
            <person name="LaButti K."/>
            <person name="Lipzen A."/>
            <person name="Morin E."/>
            <person name="Grigoriev I.V."/>
            <person name="Henrissat B."/>
            <person name="Lindahl B."/>
            <person name="Martin F."/>
        </authorList>
    </citation>
    <scope>NUCLEOTIDE SEQUENCE</scope>
    <source>
        <strain evidence="4">JB14</strain>
    </source>
</reference>
<feature type="signal peptide" evidence="2">
    <location>
        <begin position="1"/>
        <end position="21"/>
    </location>
</feature>
<accession>A0A6A4GXB9</accession>
<evidence type="ECO:0000313" key="4">
    <source>
        <dbReference type="EMBL" id="KAE9390083.1"/>
    </source>
</evidence>